<name>A0A0E0HWU3_ORYNI</name>
<evidence type="ECO:0000313" key="2">
    <source>
        <dbReference type="Proteomes" id="UP000006591"/>
    </source>
</evidence>
<sequence length="225" mass="25493">MEVVMIKTLADAEAAVARIGEGDAKELLVFVMESSTSLVDAAAIKAKLLNDLDGYTFLNPSMAERKKEAEKTVRRCIKSMKERFMVDVFKQVMALDEKIEKLAKKAAAPVRLVERTPAERVGDLVYTLHLDDAPLPNPSLVPLMKDEIYISPEDEVELRVQDEYAQQDYYKFNVQVLQLQKKTLLLLTDEARPDAASASLRFWDIDTVKLQWCFCLSSHPHIGFE</sequence>
<dbReference type="Gramene" id="ONIVA07G02190.1">
    <property type="protein sequence ID" value="ONIVA07G02190.1"/>
    <property type="gene ID" value="ONIVA07G02190"/>
</dbReference>
<organism evidence="1">
    <name type="scientific">Oryza nivara</name>
    <name type="common">Indian wild rice</name>
    <name type="synonym">Oryza sativa f. spontanea</name>
    <dbReference type="NCBI Taxonomy" id="4536"/>
    <lineage>
        <taxon>Eukaryota</taxon>
        <taxon>Viridiplantae</taxon>
        <taxon>Streptophyta</taxon>
        <taxon>Embryophyta</taxon>
        <taxon>Tracheophyta</taxon>
        <taxon>Spermatophyta</taxon>
        <taxon>Magnoliopsida</taxon>
        <taxon>Liliopsida</taxon>
        <taxon>Poales</taxon>
        <taxon>Poaceae</taxon>
        <taxon>BOP clade</taxon>
        <taxon>Oryzoideae</taxon>
        <taxon>Oryzeae</taxon>
        <taxon>Oryzinae</taxon>
        <taxon>Oryza</taxon>
    </lineage>
</organism>
<dbReference type="EnsemblPlants" id="ONIVA07G02190.1">
    <property type="protein sequence ID" value="ONIVA07G02190.1"/>
    <property type="gene ID" value="ONIVA07G02190"/>
</dbReference>
<dbReference type="HOGENOM" id="CLU_107351_0_0_1"/>
<reference evidence="1" key="2">
    <citation type="submission" date="2018-04" db="EMBL/GenBank/DDBJ databases">
        <title>OnivRS2 (Oryza nivara Reference Sequence Version 2).</title>
        <authorList>
            <person name="Zhang J."/>
            <person name="Kudrna D."/>
            <person name="Lee S."/>
            <person name="Talag J."/>
            <person name="Rajasekar S."/>
            <person name="Welchert J."/>
            <person name="Hsing Y.-I."/>
            <person name="Wing R.A."/>
        </authorList>
    </citation>
    <scope>NUCLEOTIDE SEQUENCE [LARGE SCALE GENOMIC DNA]</scope>
    <source>
        <strain evidence="1">SL10</strain>
    </source>
</reference>
<dbReference type="AlphaFoldDB" id="A0A0E0HWU3"/>
<evidence type="ECO:0000313" key="1">
    <source>
        <dbReference type="EnsemblPlants" id="ONIVA07G02190.1"/>
    </source>
</evidence>
<reference evidence="1" key="1">
    <citation type="submission" date="2015-04" db="UniProtKB">
        <authorList>
            <consortium name="EnsemblPlants"/>
        </authorList>
    </citation>
    <scope>IDENTIFICATION</scope>
    <source>
        <strain evidence="1">SL10</strain>
    </source>
</reference>
<protein>
    <submittedName>
        <fullName evidence="1">Uncharacterized protein</fullName>
    </submittedName>
</protein>
<accession>A0A0E0HWU3</accession>
<keyword evidence="2" id="KW-1185">Reference proteome</keyword>
<proteinExistence type="predicted"/>
<dbReference type="Proteomes" id="UP000006591">
    <property type="component" value="Chromosome 7"/>
</dbReference>
<dbReference type="OMA" id="FVMESST"/>